<proteinExistence type="predicted"/>
<keyword evidence="1" id="KW-1133">Transmembrane helix</keyword>
<feature type="transmembrane region" description="Helical" evidence="1">
    <location>
        <begin position="30"/>
        <end position="51"/>
    </location>
</feature>
<evidence type="ECO:0000313" key="2">
    <source>
        <dbReference type="EMBL" id="VBB06497.1"/>
    </source>
</evidence>
<keyword evidence="1" id="KW-0812">Transmembrane</keyword>
<feature type="transmembrane region" description="Helical" evidence="1">
    <location>
        <begin position="71"/>
        <end position="89"/>
    </location>
</feature>
<accession>A0A498R6J5</accession>
<dbReference type="EMBL" id="UPPP01000064">
    <property type="protein sequence ID" value="VBB06497.1"/>
    <property type="molecule type" value="Genomic_DNA"/>
</dbReference>
<keyword evidence="1" id="KW-0472">Membrane</keyword>
<organism evidence="2 3">
    <name type="scientific">Lucifera butyrica</name>
    <dbReference type="NCBI Taxonomy" id="1351585"/>
    <lineage>
        <taxon>Bacteria</taxon>
        <taxon>Bacillati</taxon>
        <taxon>Bacillota</taxon>
        <taxon>Negativicutes</taxon>
        <taxon>Veillonellales</taxon>
        <taxon>Veillonellaceae</taxon>
        <taxon>Lucifera</taxon>
    </lineage>
</organism>
<feature type="transmembrane region" description="Helical" evidence="1">
    <location>
        <begin position="6"/>
        <end position="23"/>
    </location>
</feature>
<dbReference type="InterPro" id="IPR048147">
    <property type="entry name" value="CBO0543-like"/>
</dbReference>
<dbReference type="NCBIfam" id="NF041644">
    <property type="entry name" value="CBO0543_fam"/>
    <property type="match status" value="1"/>
</dbReference>
<feature type="transmembrane region" description="Helical" evidence="1">
    <location>
        <begin position="152"/>
        <end position="171"/>
    </location>
</feature>
<evidence type="ECO:0000256" key="1">
    <source>
        <dbReference type="SAM" id="Phobius"/>
    </source>
</evidence>
<name>A0A498R6J5_9FIRM</name>
<gene>
    <name evidence="2" type="ORF">LUCI_1730</name>
</gene>
<dbReference type="Proteomes" id="UP000277811">
    <property type="component" value="Unassembled WGS sequence"/>
</dbReference>
<reference evidence="2 3" key="1">
    <citation type="submission" date="2018-06" db="EMBL/GenBank/DDBJ databases">
        <authorList>
            <person name="Strepis N."/>
        </authorList>
    </citation>
    <scope>NUCLEOTIDE SEQUENCE [LARGE SCALE GENOMIC DNA]</scope>
    <source>
        <strain evidence="2">LUCI</strain>
    </source>
</reference>
<keyword evidence="3" id="KW-1185">Reference proteome</keyword>
<dbReference type="RefSeq" id="WP_122627447.1">
    <property type="nucleotide sequence ID" value="NZ_UPPP01000064.1"/>
</dbReference>
<sequence length="176" mass="20843">MWLILFFRVFLILIFLLAAWKFGDWKNRARYYPTVLFVITANLGASFLSYHHNLWVYNPDALVKTQTTVEMINSFIMLPAATFIYLSNFPTQKQHPYGYMLLWVFLFSMLEFIDSHIVHGISYDNGWSWFSSSLFDCAIFSVLRLHYLKPFWAWFVTVLLTIFILTLFNFGSAELK</sequence>
<evidence type="ECO:0000313" key="3">
    <source>
        <dbReference type="Proteomes" id="UP000277811"/>
    </source>
</evidence>
<dbReference type="AlphaFoldDB" id="A0A498R6J5"/>
<dbReference type="OrthoDB" id="1730091at2"/>
<feature type="transmembrane region" description="Helical" evidence="1">
    <location>
        <begin position="101"/>
        <end position="121"/>
    </location>
</feature>
<protein>
    <submittedName>
        <fullName evidence="2">Uncharacterized protein</fullName>
    </submittedName>
</protein>